<dbReference type="AlphaFoldDB" id="A0A8J3I794"/>
<dbReference type="EMBL" id="BNJF01000009">
    <property type="protein sequence ID" value="GHO50849.1"/>
    <property type="molecule type" value="Genomic_DNA"/>
</dbReference>
<dbReference type="Proteomes" id="UP000612362">
    <property type="component" value="Unassembled WGS sequence"/>
</dbReference>
<protein>
    <submittedName>
        <fullName evidence="1">Uncharacterized protein</fullName>
    </submittedName>
</protein>
<gene>
    <name evidence="1" type="ORF">KSX_90120</name>
</gene>
<evidence type="ECO:0000313" key="1">
    <source>
        <dbReference type="EMBL" id="GHO50849.1"/>
    </source>
</evidence>
<comment type="caution">
    <text evidence="1">The sequence shown here is derived from an EMBL/GenBank/DDBJ whole genome shotgun (WGS) entry which is preliminary data.</text>
</comment>
<reference evidence="1" key="1">
    <citation type="submission" date="2020-10" db="EMBL/GenBank/DDBJ databases">
        <title>Taxonomic study of unclassified bacteria belonging to the class Ktedonobacteria.</title>
        <authorList>
            <person name="Yabe S."/>
            <person name="Wang C.M."/>
            <person name="Zheng Y."/>
            <person name="Sakai Y."/>
            <person name="Cavaletti L."/>
            <person name="Monciardini P."/>
            <person name="Donadio S."/>
        </authorList>
    </citation>
    <scope>NUCLEOTIDE SEQUENCE</scope>
    <source>
        <strain evidence="1">SOSP1-1</strain>
    </source>
</reference>
<accession>A0A8J3I794</accession>
<sequence length="94" mass="10710">MAQSKKQLLKNIQRQCQQAGRALALAAYQRDNMALLDAYGQLRIDIRETVKHLRRAPTGALEQMTLPVTSADVKYLHQRLKRLQRTLIVPDASL</sequence>
<dbReference type="RefSeq" id="WP_220199805.1">
    <property type="nucleotide sequence ID" value="NZ_BNJF01000009.1"/>
</dbReference>
<evidence type="ECO:0000313" key="2">
    <source>
        <dbReference type="Proteomes" id="UP000612362"/>
    </source>
</evidence>
<organism evidence="1 2">
    <name type="scientific">Ktedonospora formicarum</name>
    <dbReference type="NCBI Taxonomy" id="2778364"/>
    <lineage>
        <taxon>Bacteria</taxon>
        <taxon>Bacillati</taxon>
        <taxon>Chloroflexota</taxon>
        <taxon>Ktedonobacteria</taxon>
        <taxon>Ktedonobacterales</taxon>
        <taxon>Ktedonobacteraceae</taxon>
        <taxon>Ktedonospora</taxon>
    </lineage>
</organism>
<keyword evidence="2" id="KW-1185">Reference proteome</keyword>
<proteinExistence type="predicted"/>
<name>A0A8J3I794_9CHLR</name>